<comment type="caution">
    <text evidence="1">The sequence shown here is derived from an EMBL/GenBank/DDBJ whole genome shotgun (WGS) entry which is preliminary data.</text>
</comment>
<evidence type="ECO:0000313" key="2">
    <source>
        <dbReference type="EMBL" id="MCS5710450.1"/>
    </source>
</evidence>
<dbReference type="EMBL" id="LKAJ01000003">
    <property type="protein sequence ID" value="KRG21859.1"/>
    <property type="molecule type" value="Genomic_DNA"/>
</dbReference>
<dbReference type="EMBL" id="LKAJ02000001">
    <property type="protein sequence ID" value="MCS5710450.1"/>
    <property type="molecule type" value="Genomic_DNA"/>
</dbReference>
<evidence type="ECO:0000313" key="3">
    <source>
        <dbReference type="Proteomes" id="UP000051497"/>
    </source>
</evidence>
<dbReference type="STRING" id="295108.HT99x_01052"/>
<proteinExistence type="predicted"/>
<dbReference type="RefSeq" id="WP_158003362.1">
    <property type="nucleotide sequence ID" value="NZ_LKAJ02000001.1"/>
</dbReference>
<evidence type="ECO:0000313" key="1">
    <source>
        <dbReference type="EMBL" id="KRG21859.1"/>
    </source>
</evidence>
<accession>A0A0Q9Z074</accession>
<organism evidence="1">
    <name type="scientific">Candidatus Berkiella aquae</name>
    <dbReference type="NCBI Taxonomy" id="295108"/>
    <lineage>
        <taxon>Bacteria</taxon>
        <taxon>Pseudomonadati</taxon>
        <taxon>Pseudomonadota</taxon>
        <taxon>Gammaproteobacteria</taxon>
        <taxon>Candidatus Berkiellales</taxon>
        <taxon>Candidatus Berkiellaceae</taxon>
        <taxon>Candidatus Berkiella</taxon>
    </lineage>
</organism>
<reference evidence="1" key="1">
    <citation type="submission" date="2015-09" db="EMBL/GenBank/DDBJ databases">
        <title>Draft Genome Sequences of Two Novel Amoeba-resistant Intranuclear Bacteria, Candidatus Berkiella cookevillensis and Candidatus Berkiella aquae.</title>
        <authorList>
            <person name="Mehari Y.T."/>
            <person name="Arivett B.A."/>
            <person name="Farone A.L."/>
            <person name="Gunderson J.H."/>
            <person name="Farone M.B."/>
        </authorList>
    </citation>
    <scope>NUCLEOTIDE SEQUENCE [LARGE SCALE GENOMIC DNA]</scope>
    <source>
        <strain evidence="1">HT99</strain>
    </source>
</reference>
<reference evidence="2" key="3">
    <citation type="submission" date="2021-06" db="EMBL/GenBank/DDBJ databases">
        <title>Genomic Description and Analysis of Intracellular Bacteria, Candidatus Berkiella cookevillensis and Candidatus Berkiella aquae.</title>
        <authorList>
            <person name="Kidane D.T."/>
            <person name="Mehari Y.T."/>
            <person name="Rice F.C."/>
            <person name="Arivett B.A."/>
            <person name="Farone A.L."/>
            <person name="Berk S.G."/>
            <person name="Farone M.B."/>
        </authorList>
    </citation>
    <scope>NUCLEOTIDE SEQUENCE</scope>
    <source>
        <strain evidence="2">HT99</strain>
    </source>
</reference>
<gene>
    <name evidence="2" type="ORF">HT99x_003335</name>
    <name evidence="1" type="ORF">HT99x_01052</name>
</gene>
<keyword evidence="3" id="KW-1185">Reference proteome</keyword>
<name>A0A0Q9Z074_9GAMM</name>
<reference evidence="2" key="2">
    <citation type="journal article" date="2016" name="Genome Announc.">
        <title>Draft Genome Sequences of Two Novel Amoeba-Resistant Intranuclear Bacteria, 'Candidatus Berkiella cookevillensis' and 'Candidatus Berkiella aquae'.</title>
        <authorList>
            <person name="Mehari Y.T."/>
            <person name="Arivett B.A."/>
            <person name="Farone A.L."/>
            <person name="Gunderson J.H."/>
            <person name="Farone M.B."/>
        </authorList>
    </citation>
    <scope>NUCLEOTIDE SEQUENCE</scope>
    <source>
        <strain evidence="2">HT99</strain>
    </source>
</reference>
<sequence length="56" mass="6791">MPKSNWNSTIVQMNRAWKEMRIMHILSNLSDDEFEKKLLKFQINVQNKKTSIRKIK</sequence>
<protein>
    <submittedName>
        <fullName evidence="1">Uncharacterized protein</fullName>
    </submittedName>
</protein>
<dbReference type="Proteomes" id="UP000051497">
    <property type="component" value="Unassembled WGS sequence"/>
</dbReference>
<dbReference type="AlphaFoldDB" id="A0A0Q9Z074"/>